<sequence>MMRLFTTAPSARVAVLRAAVAVVPMYGGSRAADPEKVAHLDSTVHVVNNPTPRHGHKTGADKAAEAADPKSESKPPLGSSGTKCKTSVHYKVVWTGAYMFSASPMVSTVLRFARKII</sequence>
<reference evidence="3" key="2">
    <citation type="journal article" date="2008" name="Nucleic Acids Res.">
        <title>The rice annotation project database (RAP-DB): 2008 update.</title>
        <authorList>
            <consortium name="The rice annotation project (RAP)"/>
        </authorList>
    </citation>
    <scope>GENOME REANNOTATION</scope>
    <source>
        <strain evidence="3">cv. Nipponbare</strain>
    </source>
</reference>
<feature type="compositionally biased region" description="Basic and acidic residues" evidence="1">
    <location>
        <begin position="58"/>
        <end position="73"/>
    </location>
</feature>
<gene>
    <name evidence="2" type="ORF">B1047H05.10</name>
</gene>
<dbReference type="AlphaFoldDB" id="Q5VM74"/>
<organism evidence="2 3">
    <name type="scientific">Oryza sativa subsp. japonica</name>
    <name type="common">Rice</name>
    <dbReference type="NCBI Taxonomy" id="39947"/>
    <lineage>
        <taxon>Eukaryota</taxon>
        <taxon>Viridiplantae</taxon>
        <taxon>Streptophyta</taxon>
        <taxon>Embryophyta</taxon>
        <taxon>Tracheophyta</taxon>
        <taxon>Spermatophyta</taxon>
        <taxon>Magnoliopsida</taxon>
        <taxon>Liliopsida</taxon>
        <taxon>Poales</taxon>
        <taxon>Poaceae</taxon>
        <taxon>BOP clade</taxon>
        <taxon>Oryzoideae</taxon>
        <taxon>Oryzeae</taxon>
        <taxon>Oryzinae</taxon>
        <taxon>Oryza</taxon>
        <taxon>Oryza sativa</taxon>
    </lineage>
</organism>
<feature type="region of interest" description="Disordered" evidence="1">
    <location>
        <begin position="45"/>
        <end position="84"/>
    </location>
</feature>
<evidence type="ECO:0000313" key="2">
    <source>
        <dbReference type="EMBL" id="BAD34179.1"/>
    </source>
</evidence>
<dbReference type="EMBL" id="AP005966">
    <property type="protein sequence ID" value="BAD34179.1"/>
    <property type="molecule type" value="Genomic_DNA"/>
</dbReference>
<protein>
    <submittedName>
        <fullName evidence="2">Uncharacterized protein</fullName>
    </submittedName>
</protein>
<evidence type="ECO:0000256" key="1">
    <source>
        <dbReference type="SAM" id="MobiDB-lite"/>
    </source>
</evidence>
<accession>Q5VM74</accession>
<reference evidence="3" key="1">
    <citation type="journal article" date="2005" name="Nature">
        <title>The map-based sequence of the rice genome.</title>
        <authorList>
            <consortium name="International rice genome sequencing project (IRGSP)"/>
            <person name="Matsumoto T."/>
            <person name="Wu J."/>
            <person name="Kanamori H."/>
            <person name="Katayose Y."/>
            <person name="Fujisawa M."/>
            <person name="Namiki N."/>
            <person name="Mizuno H."/>
            <person name="Yamamoto K."/>
            <person name="Antonio B.A."/>
            <person name="Baba T."/>
            <person name="Sakata K."/>
            <person name="Nagamura Y."/>
            <person name="Aoki H."/>
            <person name="Arikawa K."/>
            <person name="Arita K."/>
            <person name="Bito T."/>
            <person name="Chiden Y."/>
            <person name="Fujitsuka N."/>
            <person name="Fukunaka R."/>
            <person name="Hamada M."/>
            <person name="Harada C."/>
            <person name="Hayashi A."/>
            <person name="Hijishita S."/>
            <person name="Honda M."/>
            <person name="Hosokawa S."/>
            <person name="Ichikawa Y."/>
            <person name="Idonuma A."/>
            <person name="Iijima M."/>
            <person name="Ikeda M."/>
            <person name="Ikeno M."/>
            <person name="Ito K."/>
            <person name="Ito S."/>
            <person name="Ito T."/>
            <person name="Ito Y."/>
            <person name="Ito Y."/>
            <person name="Iwabuchi A."/>
            <person name="Kamiya K."/>
            <person name="Karasawa W."/>
            <person name="Kurita K."/>
            <person name="Katagiri S."/>
            <person name="Kikuta A."/>
            <person name="Kobayashi H."/>
            <person name="Kobayashi N."/>
            <person name="Machita K."/>
            <person name="Maehara T."/>
            <person name="Masukawa M."/>
            <person name="Mizubayashi T."/>
            <person name="Mukai Y."/>
            <person name="Nagasaki H."/>
            <person name="Nagata Y."/>
            <person name="Naito S."/>
            <person name="Nakashima M."/>
            <person name="Nakama Y."/>
            <person name="Nakamichi Y."/>
            <person name="Nakamura M."/>
            <person name="Meguro A."/>
            <person name="Negishi M."/>
            <person name="Ohta I."/>
            <person name="Ohta T."/>
            <person name="Okamoto M."/>
            <person name="Ono N."/>
            <person name="Saji S."/>
            <person name="Sakaguchi M."/>
            <person name="Sakai K."/>
            <person name="Shibata M."/>
            <person name="Shimokawa T."/>
            <person name="Song J."/>
            <person name="Takazaki Y."/>
            <person name="Terasawa K."/>
            <person name="Tsugane M."/>
            <person name="Tsuji K."/>
            <person name="Ueda S."/>
            <person name="Waki K."/>
            <person name="Yamagata H."/>
            <person name="Yamamoto M."/>
            <person name="Yamamoto S."/>
            <person name="Yamane H."/>
            <person name="Yoshiki S."/>
            <person name="Yoshihara R."/>
            <person name="Yukawa K."/>
            <person name="Zhong H."/>
            <person name="Yano M."/>
            <person name="Yuan Q."/>
            <person name="Ouyang S."/>
            <person name="Liu J."/>
            <person name="Jones K.M."/>
            <person name="Gansberger K."/>
            <person name="Moffat K."/>
            <person name="Hill J."/>
            <person name="Bera J."/>
            <person name="Fadrosh D."/>
            <person name="Jin S."/>
            <person name="Johri S."/>
            <person name="Kim M."/>
            <person name="Overton L."/>
            <person name="Reardon M."/>
            <person name="Tsitrin T."/>
            <person name="Vuong H."/>
            <person name="Weaver B."/>
            <person name="Ciecko A."/>
            <person name="Tallon L."/>
            <person name="Jackson J."/>
            <person name="Pai G."/>
            <person name="Aken S.V."/>
            <person name="Utterback T."/>
            <person name="Reidmuller S."/>
            <person name="Feldblyum T."/>
            <person name="Hsiao J."/>
            <person name="Zismann V."/>
            <person name="Iobst S."/>
            <person name="de Vazeille A.R."/>
            <person name="Buell C.R."/>
            <person name="Ying K."/>
            <person name="Li Y."/>
            <person name="Lu T."/>
            <person name="Huang Y."/>
            <person name="Zhao Q."/>
            <person name="Feng Q."/>
            <person name="Zhang L."/>
            <person name="Zhu J."/>
            <person name="Weng Q."/>
            <person name="Mu J."/>
            <person name="Lu Y."/>
            <person name="Fan D."/>
            <person name="Liu Y."/>
            <person name="Guan J."/>
            <person name="Zhang Y."/>
            <person name="Yu S."/>
            <person name="Liu X."/>
            <person name="Zhang Y."/>
            <person name="Hong G."/>
            <person name="Han B."/>
            <person name="Choisne N."/>
            <person name="Demange N."/>
            <person name="Orjeda G."/>
            <person name="Samain S."/>
            <person name="Cattolico L."/>
            <person name="Pelletier E."/>
            <person name="Couloux A."/>
            <person name="Segurens B."/>
            <person name="Wincker P."/>
            <person name="D'Hont A."/>
            <person name="Scarpelli C."/>
            <person name="Weissenbach J."/>
            <person name="Salanoubat M."/>
            <person name="Quetier F."/>
            <person name="Yu Y."/>
            <person name="Kim H.R."/>
            <person name="Rambo T."/>
            <person name="Currie J."/>
            <person name="Collura K."/>
            <person name="Luo M."/>
            <person name="Yang T."/>
            <person name="Ammiraju J.S.S."/>
            <person name="Engler F."/>
            <person name="Soderlund C."/>
            <person name="Wing R.A."/>
            <person name="Palmer L.E."/>
            <person name="de la Bastide M."/>
            <person name="Spiegel L."/>
            <person name="Nascimento L."/>
            <person name="Zutavern T."/>
            <person name="O'Shaughnessy A."/>
            <person name="Dike S."/>
            <person name="Dedhia N."/>
            <person name="Preston R."/>
            <person name="Balija V."/>
            <person name="McCombie W.R."/>
            <person name="Chow T."/>
            <person name="Chen H."/>
            <person name="Chung M."/>
            <person name="Chen C."/>
            <person name="Shaw J."/>
            <person name="Wu H."/>
            <person name="Hsiao K."/>
            <person name="Chao Y."/>
            <person name="Chu M."/>
            <person name="Cheng C."/>
            <person name="Hour A."/>
            <person name="Lee P."/>
            <person name="Lin S."/>
            <person name="Lin Y."/>
            <person name="Liou J."/>
            <person name="Liu S."/>
            <person name="Hsing Y."/>
            <person name="Raghuvanshi S."/>
            <person name="Mohanty A."/>
            <person name="Bharti A.K."/>
            <person name="Gaur A."/>
            <person name="Gupta V."/>
            <person name="Kumar D."/>
            <person name="Ravi V."/>
            <person name="Vij S."/>
            <person name="Kapur A."/>
            <person name="Khurana P."/>
            <person name="Khurana P."/>
            <person name="Khurana J.P."/>
            <person name="Tyagi A.K."/>
            <person name="Gaikwad K."/>
            <person name="Singh A."/>
            <person name="Dalal V."/>
            <person name="Srivastava S."/>
            <person name="Dixit A."/>
            <person name="Pal A.K."/>
            <person name="Ghazi I.A."/>
            <person name="Yadav M."/>
            <person name="Pandit A."/>
            <person name="Bhargava A."/>
            <person name="Sureshbabu K."/>
            <person name="Batra K."/>
            <person name="Sharma T.R."/>
            <person name="Mohapatra T."/>
            <person name="Singh N.K."/>
            <person name="Messing J."/>
            <person name="Nelson A.B."/>
            <person name="Fuks G."/>
            <person name="Kavchok S."/>
            <person name="Keizer G."/>
            <person name="Linton E."/>
            <person name="Llaca V."/>
            <person name="Song R."/>
            <person name="Tanyolac B."/>
            <person name="Young S."/>
            <person name="Ho-Il K."/>
            <person name="Hahn J.H."/>
            <person name="Sangsakoo G."/>
            <person name="Vanavichit A."/>
            <person name="de Mattos Luiz.A.T."/>
            <person name="Zimmer P.D."/>
            <person name="Malone G."/>
            <person name="Dellagostin O."/>
            <person name="de Oliveira A.C."/>
            <person name="Bevan M."/>
            <person name="Bancroft I."/>
            <person name="Minx P."/>
            <person name="Cordum H."/>
            <person name="Wilson R."/>
            <person name="Cheng Z."/>
            <person name="Jin W."/>
            <person name="Jiang J."/>
            <person name="Leong S.A."/>
            <person name="Iwama H."/>
            <person name="Gojobori T."/>
            <person name="Itoh T."/>
            <person name="Niimura Y."/>
            <person name="Fujii Y."/>
            <person name="Habara T."/>
            <person name="Sakai H."/>
            <person name="Sato Y."/>
            <person name="Wilson G."/>
            <person name="Kumar K."/>
            <person name="McCouch S."/>
            <person name="Juretic N."/>
            <person name="Hoen D."/>
            <person name="Wright S."/>
            <person name="Bruskiewich R."/>
            <person name="Bureau T."/>
            <person name="Miyao A."/>
            <person name="Hirochika H."/>
            <person name="Nishikawa T."/>
            <person name="Kadowaki K."/>
            <person name="Sugiura M."/>
            <person name="Burr B."/>
            <person name="Sasaki T."/>
        </authorList>
    </citation>
    <scope>NUCLEOTIDE SEQUENCE [LARGE SCALE GENOMIC DNA]</scope>
    <source>
        <strain evidence="3">cv. Nipponbare</strain>
    </source>
</reference>
<name>Q5VM74_ORYSJ</name>
<proteinExistence type="predicted"/>
<dbReference type="Proteomes" id="UP000000763">
    <property type="component" value="Chromosome 6"/>
</dbReference>
<evidence type="ECO:0000313" key="3">
    <source>
        <dbReference type="Proteomes" id="UP000000763"/>
    </source>
</evidence>